<evidence type="ECO:0000313" key="7">
    <source>
        <dbReference type="EMBL" id="GLS17578.1"/>
    </source>
</evidence>
<keyword evidence="2 5" id="KW-0645">Protease</keyword>
<dbReference type="InterPro" id="IPR055210">
    <property type="entry name" value="CtpA/B_N"/>
</dbReference>
<evidence type="ECO:0000256" key="1">
    <source>
        <dbReference type="ARBA" id="ARBA00009179"/>
    </source>
</evidence>
<dbReference type="PROSITE" id="PS50106">
    <property type="entry name" value="PDZ"/>
    <property type="match status" value="1"/>
</dbReference>
<dbReference type="Proteomes" id="UP001156882">
    <property type="component" value="Unassembled WGS sequence"/>
</dbReference>
<proteinExistence type="inferred from homology"/>
<evidence type="ECO:0000256" key="4">
    <source>
        <dbReference type="ARBA" id="ARBA00022825"/>
    </source>
</evidence>
<dbReference type="InterPro" id="IPR041489">
    <property type="entry name" value="PDZ_6"/>
</dbReference>
<dbReference type="Pfam" id="PF22694">
    <property type="entry name" value="CtpB_N-like"/>
    <property type="match status" value="1"/>
</dbReference>
<comment type="similarity">
    <text evidence="1 5">Belongs to the peptidase S41A family.</text>
</comment>
<dbReference type="Gene3D" id="3.30.750.44">
    <property type="match status" value="1"/>
</dbReference>
<dbReference type="CDD" id="cd07560">
    <property type="entry name" value="Peptidase_S41_CPP"/>
    <property type="match status" value="1"/>
</dbReference>
<keyword evidence="4 5" id="KW-0720">Serine protease</keyword>
<dbReference type="Gene3D" id="2.30.42.10">
    <property type="match status" value="1"/>
</dbReference>
<dbReference type="InterPro" id="IPR005151">
    <property type="entry name" value="Tail-specific_protease"/>
</dbReference>
<comment type="caution">
    <text evidence="7">The sequence shown here is derived from an EMBL/GenBank/DDBJ whole genome shotgun (WGS) entry which is preliminary data.</text>
</comment>
<gene>
    <name evidence="7" type="ORF">GCM10007874_05930</name>
</gene>
<dbReference type="Pfam" id="PF03572">
    <property type="entry name" value="Peptidase_S41"/>
    <property type="match status" value="1"/>
</dbReference>
<reference evidence="8" key="1">
    <citation type="journal article" date="2019" name="Int. J. Syst. Evol. Microbiol.">
        <title>The Global Catalogue of Microorganisms (GCM) 10K type strain sequencing project: providing services to taxonomists for standard genome sequencing and annotation.</title>
        <authorList>
            <consortium name="The Broad Institute Genomics Platform"/>
            <consortium name="The Broad Institute Genome Sequencing Center for Infectious Disease"/>
            <person name="Wu L."/>
            <person name="Ma J."/>
        </authorList>
    </citation>
    <scope>NUCLEOTIDE SEQUENCE [LARGE SCALE GENOMIC DNA]</scope>
    <source>
        <strain evidence="8">NBRC 101365</strain>
    </source>
</reference>
<dbReference type="NCBIfam" id="TIGR00225">
    <property type="entry name" value="prc"/>
    <property type="match status" value="1"/>
</dbReference>
<protein>
    <submittedName>
        <fullName evidence="7">Peptidase S41</fullName>
    </submittedName>
</protein>
<dbReference type="InterPro" id="IPR036034">
    <property type="entry name" value="PDZ_sf"/>
</dbReference>
<dbReference type="SUPFAM" id="SSF50156">
    <property type="entry name" value="PDZ domain-like"/>
    <property type="match status" value="1"/>
</dbReference>
<evidence type="ECO:0000259" key="6">
    <source>
        <dbReference type="PROSITE" id="PS50106"/>
    </source>
</evidence>
<feature type="domain" description="PDZ" evidence="6">
    <location>
        <begin position="68"/>
        <end position="138"/>
    </location>
</feature>
<evidence type="ECO:0000313" key="8">
    <source>
        <dbReference type="Proteomes" id="UP001156882"/>
    </source>
</evidence>
<dbReference type="InterPro" id="IPR001478">
    <property type="entry name" value="PDZ"/>
</dbReference>
<keyword evidence="8" id="KW-1185">Reference proteome</keyword>
<dbReference type="CDD" id="cd06782">
    <property type="entry name" value="cpPDZ_CPP-like"/>
    <property type="match status" value="1"/>
</dbReference>
<dbReference type="SMART" id="SM00245">
    <property type="entry name" value="TSPc"/>
    <property type="match status" value="1"/>
</dbReference>
<dbReference type="InterPro" id="IPR004447">
    <property type="entry name" value="Peptidase_S41A"/>
</dbReference>
<accession>A0ABQ6CB86</accession>
<dbReference type="Gene3D" id="3.90.226.10">
    <property type="entry name" value="2-enoyl-CoA Hydratase, Chain A, domain 1"/>
    <property type="match status" value="1"/>
</dbReference>
<sequence>MAQPLDPDDPGTDSAQQIYELGRFAAIYQRILSNYVDEPDPHKLIEAAIDGMVGSLDPHSRYVDAHAFRDMQRELTGKFAGLGVEVSLDNGAIVVKHTLEDSPAAKAGLLAGDVILSIDGTPLQSMSLDDVLRKMQGAVGSTARLSIQRTGRPMAFDLAVTRAIIATETVQTQELGRDVAYIRIVEFDDNTFGSLHKATDKLQADIKPKDLKGYIVDLRNNPGGLLGQAITVSAGFVGKGVVVSVRGRDPNLAKVFIANGADLIGDKPVIVLINGGTASAAEIMAGALQDLKRATILGTRSFGKGSVQTVSRLADQSALILTTARYYTPLGRSIQAEGIEPDILILQRDAEAYSDVHLTSGEAGLARHLKAPDGEEEGGGSSFYVPVDARDDTQLNAALDLLRGVRLNPAFPPRRLTQ</sequence>
<dbReference type="PANTHER" id="PTHR32060:SF30">
    <property type="entry name" value="CARBOXY-TERMINAL PROCESSING PROTEASE CTPA"/>
    <property type="match status" value="1"/>
</dbReference>
<dbReference type="InterPro" id="IPR029045">
    <property type="entry name" value="ClpP/crotonase-like_dom_sf"/>
</dbReference>
<dbReference type="PANTHER" id="PTHR32060">
    <property type="entry name" value="TAIL-SPECIFIC PROTEASE"/>
    <property type="match status" value="1"/>
</dbReference>
<name>A0ABQ6CB86_9HYPH</name>
<keyword evidence="3 5" id="KW-0378">Hydrolase</keyword>
<dbReference type="SMART" id="SM00228">
    <property type="entry name" value="PDZ"/>
    <property type="match status" value="1"/>
</dbReference>
<evidence type="ECO:0000256" key="5">
    <source>
        <dbReference type="RuleBase" id="RU004404"/>
    </source>
</evidence>
<dbReference type="EMBL" id="BSPC01000005">
    <property type="protein sequence ID" value="GLS17578.1"/>
    <property type="molecule type" value="Genomic_DNA"/>
</dbReference>
<evidence type="ECO:0000256" key="3">
    <source>
        <dbReference type="ARBA" id="ARBA00022801"/>
    </source>
</evidence>
<evidence type="ECO:0000256" key="2">
    <source>
        <dbReference type="ARBA" id="ARBA00022670"/>
    </source>
</evidence>
<dbReference type="Pfam" id="PF17820">
    <property type="entry name" value="PDZ_6"/>
    <property type="match status" value="1"/>
</dbReference>
<organism evidence="7 8">
    <name type="scientific">Labrys miyagiensis</name>
    <dbReference type="NCBI Taxonomy" id="346912"/>
    <lineage>
        <taxon>Bacteria</taxon>
        <taxon>Pseudomonadati</taxon>
        <taxon>Pseudomonadota</taxon>
        <taxon>Alphaproteobacteria</taxon>
        <taxon>Hyphomicrobiales</taxon>
        <taxon>Xanthobacteraceae</taxon>
        <taxon>Labrys</taxon>
    </lineage>
</organism>
<dbReference type="SUPFAM" id="SSF52096">
    <property type="entry name" value="ClpP/crotonase"/>
    <property type="match status" value="1"/>
</dbReference>